<sequence length="455" mass="52970">MAADSAFAQWPVIQAAALHILRSLLPRIFHKRSPQRARRLHPTSYLDALRGYAAFFVINHHFFAFEKTWFVNLPIIRTIRSGIGMVALFFVISGYVLSLKLLTLARQRRREAFMDHLSSALFRRYVRLYLPTFAALAIVAFLRYLDWYTPTHDSNGDRTVYVQLCDFLFDVSRVANPFAATGYYAFNVKSRRDLMYAGSRYLHILWTIPTEFRASMLVYAFLAASMRMSSTTRMTLCLFCIVLSYYWMAVYAAMFLSGVFLAELSLNRKSDTPPSSPADPPKIAEKPEERRPTSLLKKVGYSIAILVALFLLSAPTEEPWTWYYPWSFIKPYMPQQFNQNFELKKQFWPSLGAPMLIWALDSWHTLQIPFNWEFSQYLGEISFGIYLMHIPVIFTLGRNVLEPMRKAYLGDSLWAFVPQSILLRLAILWAAEMFTHIDKRSVWFARWAEAKVFAW</sequence>
<dbReference type="Pfam" id="PF01757">
    <property type="entry name" value="Acyl_transf_3"/>
    <property type="match status" value="1"/>
</dbReference>
<proteinExistence type="predicted"/>
<organism evidence="4 5">
    <name type="scientific">Rhizodiscina lignyota</name>
    <dbReference type="NCBI Taxonomy" id="1504668"/>
    <lineage>
        <taxon>Eukaryota</taxon>
        <taxon>Fungi</taxon>
        <taxon>Dikarya</taxon>
        <taxon>Ascomycota</taxon>
        <taxon>Pezizomycotina</taxon>
        <taxon>Dothideomycetes</taxon>
        <taxon>Pleosporomycetidae</taxon>
        <taxon>Aulographales</taxon>
        <taxon>Rhizodiscinaceae</taxon>
        <taxon>Rhizodiscina</taxon>
    </lineage>
</organism>
<keyword evidence="2" id="KW-1133">Transmembrane helix</keyword>
<dbReference type="GO" id="GO:0016747">
    <property type="term" value="F:acyltransferase activity, transferring groups other than amino-acyl groups"/>
    <property type="evidence" value="ECO:0007669"/>
    <property type="project" value="InterPro"/>
</dbReference>
<dbReference type="PANTHER" id="PTHR23028:SF134">
    <property type="entry name" value="PUTATIVE (AFU_ORTHOLOGUE AFUA_4G08520)-RELATED"/>
    <property type="match status" value="1"/>
</dbReference>
<evidence type="ECO:0000256" key="1">
    <source>
        <dbReference type="SAM" id="MobiDB-lite"/>
    </source>
</evidence>
<feature type="transmembrane region" description="Helical" evidence="2">
    <location>
        <begin position="126"/>
        <end position="145"/>
    </location>
</feature>
<feature type="transmembrane region" description="Helical" evidence="2">
    <location>
        <begin position="83"/>
        <end position="105"/>
    </location>
</feature>
<accession>A0A9P4I330</accession>
<name>A0A9P4I330_9PEZI</name>
<protein>
    <recommendedName>
        <fullName evidence="3">Acyltransferase 3 domain-containing protein</fullName>
    </recommendedName>
</protein>
<evidence type="ECO:0000259" key="3">
    <source>
        <dbReference type="Pfam" id="PF01757"/>
    </source>
</evidence>
<feature type="compositionally biased region" description="Basic and acidic residues" evidence="1">
    <location>
        <begin position="282"/>
        <end position="291"/>
    </location>
</feature>
<feature type="region of interest" description="Disordered" evidence="1">
    <location>
        <begin position="269"/>
        <end position="291"/>
    </location>
</feature>
<dbReference type="EMBL" id="ML978144">
    <property type="protein sequence ID" value="KAF2092598.1"/>
    <property type="molecule type" value="Genomic_DNA"/>
</dbReference>
<dbReference type="AlphaFoldDB" id="A0A9P4I330"/>
<keyword evidence="2" id="KW-0472">Membrane</keyword>
<gene>
    <name evidence="4" type="ORF">NA57DRAFT_49888</name>
</gene>
<keyword evidence="5" id="KW-1185">Reference proteome</keyword>
<dbReference type="OrthoDB" id="5819582at2759"/>
<feature type="transmembrane region" description="Helical" evidence="2">
    <location>
        <begin position="236"/>
        <end position="262"/>
    </location>
</feature>
<dbReference type="InterPro" id="IPR050879">
    <property type="entry name" value="Acyltransferase_3"/>
</dbReference>
<comment type="caution">
    <text evidence="4">The sequence shown here is derived from an EMBL/GenBank/DDBJ whole genome shotgun (WGS) entry which is preliminary data.</text>
</comment>
<feature type="domain" description="Acyltransferase 3" evidence="3">
    <location>
        <begin position="45"/>
        <end position="416"/>
    </location>
</feature>
<evidence type="ECO:0000313" key="4">
    <source>
        <dbReference type="EMBL" id="KAF2092598.1"/>
    </source>
</evidence>
<dbReference type="PANTHER" id="PTHR23028">
    <property type="entry name" value="ACETYLTRANSFERASE"/>
    <property type="match status" value="1"/>
</dbReference>
<reference evidence="4" key="1">
    <citation type="journal article" date="2020" name="Stud. Mycol.">
        <title>101 Dothideomycetes genomes: a test case for predicting lifestyles and emergence of pathogens.</title>
        <authorList>
            <person name="Haridas S."/>
            <person name="Albert R."/>
            <person name="Binder M."/>
            <person name="Bloem J."/>
            <person name="Labutti K."/>
            <person name="Salamov A."/>
            <person name="Andreopoulos B."/>
            <person name="Baker S."/>
            <person name="Barry K."/>
            <person name="Bills G."/>
            <person name="Bluhm B."/>
            <person name="Cannon C."/>
            <person name="Castanera R."/>
            <person name="Culley D."/>
            <person name="Daum C."/>
            <person name="Ezra D."/>
            <person name="Gonzalez J."/>
            <person name="Henrissat B."/>
            <person name="Kuo A."/>
            <person name="Liang C."/>
            <person name="Lipzen A."/>
            <person name="Lutzoni F."/>
            <person name="Magnuson J."/>
            <person name="Mondo S."/>
            <person name="Nolan M."/>
            <person name="Ohm R."/>
            <person name="Pangilinan J."/>
            <person name="Park H.-J."/>
            <person name="Ramirez L."/>
            <person name="Alfaro M."/>
            <person name="Sun H."/>
            <person name="Tritt A."/>
            <person name="Yoshinaga Y."/>
            <person name="Zwiers L.-H."/>
            <person name="Turgeon B."/>
            <person name="Goodwin S."/>
            <person name="Spatafora J."/>
            <person name="Crous P."/>
            <person name="Grigoriev I."/>
        </authorList>
    </citation>
    <scope>NUCLEOTIDE SEQUENCE</scope>
    <source>
        <strain evidence="4">CBS 133067</strain>
    </source>
</reference>
<evidence type="ECO:0000313" key="5">
    <source>
        <dbReference type="Proteomes" id="UP000799772"/>
    </source>
</evidence>
<evidence type="ECO:0000256" key="2">
    <source>
        <dbReference type="SAM" id="Phobius"/>
    </source>
</evidence>
<dbReference type="Proteomes" id="UP000799772">
    <property type="component" value="Unassembled WGS sequence"/>
</dbReference>
<feature type="transmembrane region" description="Helical" evidence="2">
    <location>
        <begin position="201"/>
        <end position="224"/>
    </location>
</feature>
<keyword evidence="2" id="KW-0812">Transmembrane</keyword>
<dbReference type="InterPro" id="IPR002656">
    <property type="entry name" value="Acyl_transf_3_dom"/>
</dbReference>